<accession>A0A846TI57</accession>
<dbReference type="InterPro" id="IPR001482">
    <property type="entry name" value="T2SS/T4SS_dom"/>
</dbReference>
<organism evidence="5 6">
    <name type="scientific">Mesobacillus selenatarsenatis</name>
    <dbReference type="NCBI Taxonomy" id="388741"/>
    <lineage>
        <taxon>Bacteria</taxon>
        <taxon>Bacillati</taxon>
        <taxon>Bacillota</taxon>
        <taxon>Bacilli</taxon>
        <taxon>Bacillales</taxon>
        <taxon>Bacillaceae</taxon>
        <taxon>Mesobacillus</taxon>
    </lineage>
</organism>
<comment type="caution">
    <text evidence="5">The sequence shown here is derived from an EMBL/GenBank/DDBJ whole genome shotgun (WGS) entry which is preliminary data.</text>
</comment>
<gene>
    <name evidence="5" type="ORF">GWK17_06255</name>
</gene>
<dbReference type="NCBIfam" id="NF041000">
    <property type="entry name" value="ATPase_ComGA"/>
    <property type="match status" value="1"/>
</dbReference>
<reference evidence="5 6" key="1">
    <citation type="submission" date="2020-03" db="EMBL/GenBank/DDBJ databases">
        <authorList>
            <person name="Sun Q."/>
        </authorList>
    </citation>
    <scope>NUCLEOTIDE SEQUENCE [LARGE SCALE GENOMIC DNA]</scope>
    <source>
        <strain evidence="5 6">KACC 21451</strain>
    </source>
</reference>
<name>A0A846TI57_9BACI</name>
<keyword evidence="3" id="KW-0067">ATP-binding</keyword>
<dbReference type="Gene3D" id="3.40.50.300">
    <property type="entry name" value="P-loop containing nucleotide triphosphate hydrolases"/>
    <property type="match status" value="1"/>
</dbReference>
<evidence type="ECO:0000256" key="3">
    <source>
        <dbReference type="ARBA" id="ARBA00022840"/>
    </source>
</evidence>
<dbReference type="CDD" id="cd01129">
    <property type="entry name" value="PulE-GspE-like"/>
    <property type="match status" value="1"/>
</dbReference>
<evidence type="ECO:0000313" key="6">
    <source>
        <dbReference type="Proteomes" id="UP000587942"/>
    </source>
</evidence>
<dbReference type="EMBL" id="JAAVUM010000003">
    <property type="protein sequence ID" value="NKE05077.1"/>
    <property type="molecule type" value="Genomic_DNA"/>
</dbReference>
<dbReference type="Pfam" id="PF00437">
    <property type="entry name" value="T2SSE"/>
    <property type="match status" value="1"/>
</dbReference>
<dbReference type="InterPro" id="IPR047667">
    <property type="entry name" value="ATPase_ComGA"/>
</dbReference>
<comment type="similarity">
    <text evidence="1">Belongs to the GSP E family.</text>
</comment>
<evidence type="ECO:0000259" key="4">
    <source>
        <dbReference type="PROSITE" id="PS00662"/>
    </source>
</evidence>
<dbReference type="PANTHER" id="PTHR30258">
    <property type="entry name" value="TYPE II SECRETION SYSTEM PROTEIN GSPE-RELATED"/>
    <property type="match status" value="1"/>
</dbReference>
<dbReference type="GO" id="GO:0016887">
    <property type="term" value="F:ATP hydrolysis activity"/>
    <property type="evidence" value="ECO:0007669"/>
    <property type="project" value="TreeGrafter"/>
</dbReference>
<feature type="domain" description="Bacterial type II secretion system protein E" evidence="4">
    <location>
        <begin position="207"/>
        <end position="221"/>
    </location>
</feature>
<dbReference type="Gene3D" id="3.30.450.90">
    <property type="match status" value="1"/>
</dbReference>
<dbReference type="GO" id="GO:0005524">
    <property type="term" value="F:ATP binding"/>
    <property type="evidence" value="ECO:0007669"/>
    <property type="project" value="UniProtKB-KW"/>
</dbReference>
<dbReference type="SUPFAM" id="SSF52540">
    <property type="entry name" value="P-loop containing nucleoside triphosphate hydrolases"/>
    <property type="match status" value="1"/>
</dbReference>
<proteinExistence type="inferred from homology"/>
<evidence type="ECO:0000256" key="2">
    <source>
        <dbReference type="ARBA" id="ARBA00022741"/>
    </source>
</evidence>
<dbReference type="Proteomes" id="UP000587942">
    <property type="component" value="Unassembled WGS sequence"/>
</dbReference>
<dbReference type="PROSITE" id="PS00662">
    <property type="entry name" value="T2SP_E"/>
    <property type="match status" value="1"/>
</dbReference>
<dbReference type="InterPro" id="IPR027417">
    <property type="entry name" value="P-loop_NTPase"/>
</dbReference>
<dbReference type="GO" id="GO:0005886">
    <property type="term" value="C:plasma membrane"/>
    <property type="evidence" value="ECO:0007669"/>
    <property type="project" value="TreeGrafter"/>
</dbReference>
<protein>
    <submittedName>
        <fullName evidence="5">Type II/IV secretion system protein</fullName>
    </submittedName>
</protein>
<dbReference type="RefSeq" id="WP_167831543.1">
    <property type="nucleotide sequence ID" value="NZ_JAAVUM010000003.1"/>
</dbReference>
<evidence type="ECO:0000256" key="1">
    <source>
        <dbReference type="ARBA" id="ARBA00006611"/>
    </source>
</evidence>
<keyword evidence="2" id="KW-0547">Nucleotide-binding</keyword>
<dbReference type="AlphaFoldDB" id="A0A846TI57"/>
<evidence type="ECO:0000313" key="5">
    <source>
        <dbReference type="EMBL" id="NKE05077.1"/>
    </source>
</evidence>
<sequence length="358" mass="40027">MIIVKSIEQLADNVLKDALRSGASDVHIIPREKDTLIKFRLGNQLLPRYTLEQADCERLISHFKFTASMDIGEKRRPQSGAFTYQFQELKIGLRISTLPAYQSESMVIRLLPEQNQSPFFQISLFPSTSKKLISLLKHAHGLIIFTGPTGSGKTTTLYSMLSETSDIVNRNVITLEDPIEKPSDTVLQVQVNERAGISYSAGLKAILRHDPDIIMVGEIRDKETAETAIRASLTGHLVLTTMHTRDARGAIYRLIEFGINWLEIEQTLIAVTAQRLVELKCPYCEGGCSPFCYSSGSGKRGNVFEILTGKDLSAVLKEAKGESQSYHYKTLKDAIRKGIALGFIKESEYQRWVLNDGE</sequence>
<dbReference type="PANTHER" id="PTHR30258:SF2">
    <property type="entry name" value="COMG OPERON PROTEIN 1"/>
    <property type="match status" value="1"/>
</dbReference>